<feature type="compositionally biased region" description="Low complexity" evidence="1">
    <location>
        <begin position="86"/>
        <end position="100"/>
    </location>
</feature>
<feature type="region of interest" description="Disordered" evidence="1">
    <location>
        <begin position="79"/>
        <end position="110"/>
    </location>
</feature>
<feature type="region of interest" description="Disordered" evidence="1">
    <location>
        <begin position="1"/>
        <end position="67"/>
    </location>
</feature>
<reference evidence="2 3" key="1">
    <citation type="journal article" date="2009" name="Nature">
        <title>Evolution of pathogenicity and sexual reproduction in eight Candida genomes.</title>
        <authorList>
            <person name="Butler G."/>
            <person name="Rasmussen M.D."/>
            <person name="Lin M.F."/>
            <person name="Santos M.A."/>
            <person name="Sakthikumar S."/>
            <person name="Munro C.A."/>
            <person name="Rheinbay E."/>
            <person name="Grabherr M."/>
            <person name="Forche A."/>
            <person name="Reedy J.L."/>
            <person name="Agrafioti I."/>
            <person name="Arnaud M.B."/>
            <person name="Bates S."/>
            <person name="Brown A.J."/>
            <person name="Brunke S."/>
            <person name="Costanzo M.C."/>
            <person name="Fitzpatrick D.A."/>
            <person name="de Groot P.W."/>
            <person name="Harris D."/>
            <person name="Hoyer L.L."/>
            <person name="Hube B."/>
            <person name="Klis F.M."/>
            <person name="Kodira C."/>
            <person name="Lennard N."/>
            <person name="Logue M.E."/>
            <person name="Martin R."/>
            <person name="Neiman A.M."/>
            <person name="Nikolaou E."/>
            <person name="Quail M.A."/>
            <person name="Quinn J."/>
            <person name="Santos M.C."/>
            <person name="Schmitzberger F.F."/>
            <person name="Sherlock G."/>
            <person name="Shah P."/>
            <person name="Silverstein K.A."/>
            <person name="Skrzypek M.S."/>
            <person name="Soll D."/>
            <person name="Staggs R."/>
            <person name="Stansfield I."/>
            <person name="Stumpf M.P."/>
            <person name="Sudbery P.E."/>
            <person name="Srikantha T."/>
            <person name="Zeng Q."/>
            <person name="Berman J."/>
            <person name="Berriman M."/>
            <person name="Heitman J."/>
            <person name="Gow N.A."/>
            <person name="Lorenz M.C."/>
            <person name="Birren B.W."/>
            <person name="Kellis M."/>
            <person name="Cuomo C.A."/>
        </authorList>
    </citation>
    <scope>NUCLEOTIDE SEQUENCE [LARGE SCALE GENOMIC DNA]</scope>
    <source>
        <strain evidence="3">ATCC 11503 / BCRC 21390 / CBS 2605 / JCM 1781 / NBRC 1676 / NRRL YB-4239</strain>
    </source>
</reference>
<dbReference type="HOGENOM" id="CLU_597249_0_0_1"/>
<sequence length="458" mass="51722">MYAKKDNQAKNTTGPTVPSLQSIETTSTSAASTATTDTTKSTKPDGKDGKDGKEGEGGKEDQVSSLERRVSELTKLVGELSISMKTPTQTSQSPTQVSTTDEPGTQERDRSIDVTLLLSGISPKANAENHVMLGSPATYKGRKGSTENSNDGIEINGQEEACKLINEIRKEIVDNNNVENLSYIQNPSEKIERAFIAVHSTLATKVNKTPNDEMVLNRYDILKFPGPKSKDMEGFFHWFKRLIWYKHVNCIPDYLLRDDIISAAVLIHNQGLENVVRAACKKPDEIEYGPIKYQQIFLMWQRKNTQDASVDLVGEVNRLMKLGDDPMSTMITILIEIENYLSYNKLGDLPIITWVRLFKTLYDNQGHIMKQIFNQMDSRVKLRKLNDEGKLEDSYLNGELIRQCLLTIEASEYQELLGKKLRASYDDIWQATNATFNQKISMISFAKPNSKVRKRHKK</sequence>
<evidence type="ECO:0000313" key="2">
    <source>
        <dbReference type="EMBL" id="EDK45141.1"/>
    </source>
</evidence>
<gene>
    <name evidence="2" type="ORF">LELG_03320</name>
</gene>
<feature type="compositionally biased region" description="Basic and acidic residues" evidence="1">
    <location>
        <begin position="40"/>
        <end position="67"/>
    </location>
</feature>
<dbReference type="EMBL" id="CH981527">
    <property type="protein sequence ID" value="EDK45141.1"/>
    <property type="molecule type" value="Genomic_DNA"/>
</dbReference>
<dbReference type="KEGG" id="lel:PVL30_002817"/>
<organism evidence="2 3">
    <name type="scientific">Lodderomyces elongisporus (strain ATCC 11503 / CBS 2605 / JCM 1781 / NBRC 1676 / NRRL YB-4239)</name>
    <name type="common">Yeast</name>
    <name type="synonym">Saccharomyces elongisporus</name>
    <dbReference type="NCBI Taxonomy" id="379508"/>
    <lineage>
        <taxon>Eukaryota</taxon>
        <taxon>Fungi</taxon>
        <taxon>Dikarya</taxon>
        <taxon>Ascomycota</taxon>
        <taxon>Saccharomycotina</taxon>
        <taxon>Pichiomycetes</taxon>
        <taxon>Debaryomycetaceae</taxon>
        <taxon>Candida/Lodderomyces clade</taxon>
        <taxon>Lodderomyces</taxon>
    </lineage>
</organism>
<proteinExistence type="predicted"/>
<dbReference type="InParanoid" id="A5E133"/>
<dbReference type="GeneID" id="5232770"/>
<feature type="compositionally biased region" description="Low complexity" evidence="1">
    <location>
        <begin position="24"/>
        <end position="39"/>
    </location>
</feature>
<keyword evidence="3" id="KW-1185">Reference proteome</keyword>
<accession>A5E133</accession>
<dbReference type="AlphaFoldDB" id="A5E133"/>
<evidence type="ECO:0000256" key="1">
    <source>
        <dbReference type="SAM" id="MobiDB-lite"/>
    </source>
</evidence>
<protein>
    <submittedName>
        <fullName evidence="2">Uncharacterized protein</fullName>
    </submittedName>
</protein>
<feature type="compositionally biased region" description="Polar residues" evidence="1">
    <location>
        <begin position="9"/>
        <end position="23"/>
    </location>
</feature>
<dbReference type="Proteomes" id="UP000001996">
    <property type="component" value="Unassembled WGS sequence"/>
</dbReference>
<evidence type="ECO:0000313" key="3">
    <source>
        <dbReference type="Proteomes" id="UP000001996"/>
    </source>
</evidence>
<name>A5E133_LODEL</name>